<organism evidence="2 3">
    <name type="scientific">Kribbella sancticallisti</name>
    <dbReference type="NCBI Taxonomy" id="460087"/>
    <lineage>
        <taxon>Bacteria</taxon>
        <taxon>Bacillati</taxon>
        <taxon>Actinomycetota</taxon>
        <taxon>Actinomycetes</taxon>
        <taxon>Propionibacteriales</taxon>
        <taxon>Kribbellaceae</taxon>
        <taxon>Kribbella</taxon>
    </lineage>
</organism>
<dbReference type="Pfam" id="PF02803">
    <property type="entry name" value="Thiolase_C"/>
    <property type="match status" value="1"/>
</dbReference>
<dbReference type="InterPro" id="IPR016039">
    <property type="entry name" value="Thiolase-like"/>
</dbReference>
<evidence type="ECO:0000313" key="3">
    <source>
        <dbReference type="Proteomes" id="UP001500393"/>
    </source>
</evidence>
<evidence type="ECO:0000259" key="1">
    <source>
        <dbReference type="Pfam" id="PF02803"/>
    </source>
</evidence>
<gene>
    <name evidence="2" type="ORF">GCM10009789_12490</name>
</gene>
<reference evidence="2 3" key="1">
    <citation type="journal article" date="2019" name="Int. J. Syst. Evol. Microbiol.">
        <title>The Global Catalogue of Microorganisms (GCM) 10K type strain sequencing project: providing services to taxonomists for standard genome sequencing and annotation.</title>
        <authorList>
            <consortium name="The Broad Institute Genomics Platform"/>
            <consortium name="The Broad Institute Genome Sequencing Center for Infectious Disease"/>
            <person name="Wu L."/>
            <person name="Ma J."/>
        </authorList>
    </citation>
    <scope>NUCLEOTIDE SEQUENCE [LARGE SCALE GENOMIC DNA]</scope>
    <source>
        <strain evidence="2 3">JCM 14969</strain>
    </source>
</reference>
<dbReference type="PANTHER" id="PTHR43853:SF2">
    <property type="entry name" value="3-OXOADIPYL-COA_3-OXO-5,6-DEHYDROSUBERYL-COA THIOLASE"/>
    <property type="match status" value="1"/>
</dbReference>
<dbReference type="PANTHER" id="PTHR43853">
    <property type="entry name" value="3-KETOACYL-COA THIOLASE, PEROXISOMAL"/>
    <property type="match status" value="1"/>
</dbReference>
<dbReference type="InterPro" id="IPR029058">
    <property type="entry name" value="AB_hydrolase_fold"/>
</dbReference>
<dbReference type="EMBL" id="BAAAOS010000008">
    <property type="protein sequence ID" value="GAA1560710.1"/>
    <property type="molecule type" value="Genomic_DNA"/>
</dbReference>
<protein>
    <recommendedName>
        <fullName evidence="1">Thiolase C-terminal domain-containing protein</fullName>
    </recommendedName>
</protein>
<proteinExistence type="predicted"/>
<keyword evidence="3" id="KW-1185">Reference proteome</keyword>
<accession>A0ABN2CMV5</accession>
<sequence length="260" mass="27865">MGLGPIPATALAGDKAGLSLDEMELIELNEAFAAQVIACLQEWKLTQDDINERLNVNGSGVSLGHPLGATGARVLATHAHELRRPLWTRDHVHRRWPRPGHDLRDRPMNVPAQREPAGGCCTASMVPPMRWPSCCPTLAAPRHGCGINSSSTALAAQRPRVRPVVLCTSGLLRSASIWQEWALLVRVRVTAAVSQAVVSRWYTRALRENRIEAVESSERTLASTSPGENASCREAIATTDLTGDLPTIAAPTAAILGATG</sequence>
<dbReference type="SUPFAM" id="SSF53901">
    <property type="entry name" value="Thiolase-like"/>
    <property type="match status" value="1"/>
</dbReference>
<dbReference type="InterPro" id="IPR020617">
    <property type="entry name" value="Thiolase_C"/>
</dbReference>
<dbReference type="Proteomes" id="UP001500393">
    <property type="component" value="Unassembled WGS sequence"/>
</dbReference>
<comment type="caution">
    <text evidence="2">The sequence shown here is derived from an EMBL/GenBank/DDBJ whole genome shotgun (WGS) entry which is preliminary data.</text>
</comment>
<name>A0ABN2CMV5_9ACTN</name>
<dbReference type="Gene3D" id="3.40.50.1820">
    <property type="entry name" value="alpha/beta hydrolase"/>
    <property type="match status" value="1"/>
</dbReference>
<feature type="domain" description="Thiolase C-terminal" evidence="1">
    <location>
        <begin position="1"/>
        <end position="84"/>
    </location>
</feature>
<dbReference type="Gene3D" id="3.40.47.10">
    <property type="match status" value="1"/>
</dbReference>
<dbReference type="InterPro" id="IPR050215">
    <property type="entry name" value="Thiolase-like_sf_Thiolase"/>
</dbReference>
<evidence type="ECO:0000313" key="2">
    <source>
        <dbReference type="EMBL" id="GAA1560710.1"/>
    </source>
</evidence>